<dbReference type="AlphaFoldDB" id="A0A8D5ZPK3"/>
<dbReference type="GO" id="GO:0046872">
    <property type="term" value="F:metal ion binding"/>
    <property type="evidence" value="ECO:0007669"/>
    <property type="project" value="UniProtKB-KW"/>
</dbReference>
<sequence>MEREALLQAVEKELPRSRFEHTLRVAETAVRLADRFGADKEKADLAGILHDYCKYWPDERMRDWIIRHHLPSDLLDYNKELWHAPVGAEAVRECLGVTDPEVLDAIRYHTTGRPNMTRLEQVVFLADYIEPGRRFPGVDEVRAVAESDLDRAVLMALDNTIRFLIDRGQKVYPLTLLARNDVLERVSGKNSS</sequence>
<dbReference type="SMART" id="SM00471">
    <property type="entry name" value="HDc"/>
    <property type="match status" value="1"/>
</dbReference>
<dbReference type="Proteomes" id="UP000677436">
    <property type="component" value="Chromosome"/>
</dbReference>
<evidence type="ECO:0000313" key="9">
    <source>
        <dbReference type="Proteomes" id="UP000677436"/>
    </source>
</evidence>
<dbReference type="PANTHER" id="PTHR35795">
    <property type="entry name" value="SLR1885 PROTEIN"/>
    <property type="match status" value="1"/>
</dbReference>
<evidence type="ECO:0000313" key="8">
    <source>
        <dbReference type="EMBL" id="BCU82471.1"/>
    </source>
</evidence>
<keyword evidence="2" id="KW-0479">Metal-binding</keyword>
<dbReference type="EC" id="3.6.1.41" evidence="1"/>
<dbReference type="InterPro" id="IPR005249">
    <property type="entry name" value="YqeK"/>
</dbReference>
<reference evidence="8" key="1">
    <citation type="journal article" date="2013" name="Int. J. Syst. Evol. Microbiol.">
        <title>Polycladomyces abyssicola gen. nov., sp. nov., a thermophilic filamentous bacterium isolated from hemipelagic sediment.</title>
        <authorList>
            <person name="Tsubouchi T."/>
            <person name="Shimane Y."/>
            <person name="Mori K."/>
            <person name="Usui K."/>
            <person name="Hiraki T."/>
            <person name="Tame A."/>
            <person name="Uematsu K."/>
            <person name="Maruyama T."/>
            <person name="Hatada Y."/>
        </authorList>
    </citation>
    <scope>NUCLEOTIDE SEQUENCE</scope>
    <source>
        <strain evidence="8">JIR-001</strain>
    </source>
</reference>
<protein>
    <recommendedName>
        <fullName evidence="1">bis(5'-nucleosyl)-tetraphosphatase (symmetrical)</fullName>
        <ecNumber evidence="1">3.6.1.41</ecNumber>
    </recommendedName>
</protein>
<dbReference type="EMBL" id="AP024601">
    <property type="protein sequence ID" value="BCU82471.1"/>
    <property type="molecule type" value="Genomic_DNA"/>
</dbReference>
<dbReference type="PROSITE" id="PS51831">
    <property type="entry name" value="HD"/>
    <property type="match status" value="1"/>
</dbReference>
<dbReference type="SUPFAM" id="SSF109604">
    <property type="entry name" value="HD-domain/PDEase-like"/>
    <property type="match status" value="1"/>
</dbReference>
<feature type="domain" description="HD" evidence="7">
    <location>
        <begin position="18"/>
        <end position="132"/>
    </location>
</feature>
<name>A0A8D5ZPK3_9BACL</name>
<evidence type="ECO:0000259" key="7">
    <source>
        <dbReference type="PROSITE" id="PS51831"/>
    </source>
</evidence>
<keyword evidence="9" id="KW-1185">Reference proteome</keyword>
<accession>A0A8D5ZPK3</accession>
<keyword evidence="5" id="KW-0408">Iron</keyword>
<organism evidence="8 9">
    <name type="scientific">Polycladomyces abyssicola</name>
    <dbReference type="NCBI Taxonomy" id="1125966"/>
    <lineage>
        <taxon>Bacteria</taxon>
        <taxon>Bacillati</taxon>
        <taxon>Bacillota</taxon>
        <taxon>Bacilli</taxon>
        <taxon>Bacillales</taxon>
        <taxon>Thermoactinomycetaceae</taxon>
        <taxon>Polycladomyces</taxon>
    </lineage>
</organism>
<keyword evidence="3" id="KW-0547">Nucleotide-binding</keyword>
<dbReference type="NCBIfam" id="TIGR00277">
    <property type="entry name" value="HDIG"/>
    <property type="match status" value="1"/>
</dbReference>
<evidence type="ECO:0000256" key="4">
    <source>
        <dbReference type="ARBA" id="ARBA00022801"/>
    </source>
</evidence>
<keyword evidence="4" id="KW-0378">Hydrolase</keyword>
<dbReference type="InterPro" id="IPR051094">
    <property type="entry name" value="Diverse_Catalytic_Enzymes"/>
</dbReference>
<evidence type="ECO:0000256" key="1">
    <source>
        <dbReference type="ARBA" id="ARBA00012506"/>
    </source>
</evidence>
<gene>
    <name evidence="8" type="primary">yqeK</name>
    <name evidence="8" type="ORF">JIR001_22540</name>
</gene>
<evidence type="ECO:0000256" key="5">
    <source>
        <dbReference type="ARBA" id="ARBA00023004"/>
    </source>
</evidence>
<dbReference type="Gene3D" id="1.10.3210.10">
    <property type="entry name" value="Hypothetical protein af1432"/>
    <property type="match status" value="1"/>
</dbReference>
<evidence type="ECO:0000256" key="2">
    <source>
        <dbReference type="ARBA" id="ARBA00022723"/>
    </source>
</evidence>
<dbReference type="PANTHER" id="PTHR35795:SF1">
    <property type="entry name" value="BIS(5'-NUCLEOSYL)-TETRAPHOSPHATASE, SYMMETRICAL"/>
    <property type="match status" value="1"/>
</dbReference>
<comment type="catalytic activity">
    <reaction evidence="6">
        <text>P(1),P(4)-bis(5'-adenosyl) tetraphosphate + H2O = 2 ADP + 2 H(+)</text>
        <dbReference type="Rhea" id="RHEA:24252"/>
        <dbReference type="ChEBI" id="CHEBI:15377"/>
        <dbReference type="ChEBI" id="CHEBI:15378"/>
        <dbReference type="ChEBI" id="CHEBI:58141"/>
        <dbReference type="ChEBI" id="CHEBI:456216"/>
        <dbReference type="EC" id="3.6.1.41"/>
    </reaction>
</comment>
<dbReference type="InterPro" id="IPR006675">
    <property type="entry name" value="HDIG_dom"/>
</dbReference>
<dbReference type="InterPro" id="IPR003607">
    <property type="entry name" value="HD/PDEase_dom"/>
</dbReference>
<dbReference type="RefSeq" id="WP_212772803.1">
    <property type="nucleotide sequence ID" value="NZ_AP024601.1"/>
</dbReference>
<reference evidence="8" key="2">
    <citation type="journal article" date="2021" name="Microbiol. Resour. Announc.">
        <title>Complete Genome Sequence of Polycladomyces abyssicola JIR-001T, Isolated from Hemipelagic Sediment in Deep Seawater.</title>
        <authorList>
            <person name="Tsubouchi T."/>
            <person name="Kaneko Y."/>
        </authorList>
    </citation>
    <scope>NUCLEOTIDE SEQUENCE</scope>
    <source>
        <strain evidence="8">JIR-001</strain>
    </source>
</reference>
<dbReference type="GO" id="GO:0008803">
    <property type="term" value="F:bis(5'-nucleosyl)-tetraphosphatase (symmetrical) activity"/>
    <property type="evidence" value="ECO:0007669"/>
    <property type="project" value="UniProtKB-EC"/>
</dbReference>
<dbReference type="Pfam" id="PF01966">
    <property type="entry name" value="HD"/>
    <property type="match status" value="1"/>
</dbReference>
<dbReference type="NCBIfam" id="TIGR00488">
    <property type="entry name" value="bis(5'-nucleosyl)-tetraphosphatase (symmetrical) YqeK"/>
    <property type="match status" value="1"/>
</dbReference>
<proteinExistence type="predicted"/>
<evidence type="ECO:0000256" key="6">
    <source>
        <dbReference type="ARBA" id="ARBA00049417"/>
    </source>
</evidence>
<dbReference type="KEGG" id="pabs:JIR001_22540"/>
<dbReference type="InterPro" id="IPR006674">
    <property type="entry name" value="HD_domain"/>
</dbReference>
<dbReference type="GO" id="GO:0000166">
    <property type="term" value="F:nucleotide binding"/>
    <property type="evidence" value="ECO:0007669"/>
    <property type="project" value="UniProtKB-KW"/>
</dbReference>
<dbReference type="CDD" id="cd00077">
    <property type="entry name" value="HDc"/>
    <property type="match status" value="1"/>
</dbReference>
<evidence type="ECO:0000256" key="3">
    <source>
        <dbReference type="ARBA" id="ARBA00022741"/>
    </source>
</evidence>